<evidence type="ECO:0000313" key="4">
    <source>
        <dbReference type="Proteomes" id="UP000050490"/>
    </source>
</evidence>
<reference evidence="2 4" key="1">
    <citation type="submission" date="2015-09" db="EMBL/GenBank/DDBJ databases">
        <title>Genome announcement of multiple Pseudomonas syringae strains.</title>
        <authorList>
            <person name="Thakur S."/>
            <person name="Wang P.W."/>
            <person name="Gong Y."/>
            <person name="Weir B.S."/>
            <person name="Guttman D.S."/>
        </authorList>
    </citation>
    <scope>NUCLEOTIDE SEQUENCE [LARGE SCALE GENOMIC DNA]</scope>
    <source>
        <strain evidence="2 4">ICMP4455</strain>
    </source>
</reference>
<comment type="caution">
    <text evidence="2">The sequence shown here is derived from an EMBL/GenBank/DDBJ whole genome shotgun (WGS) entry which is preliminary data.</text>
</comment>
<dbReference type="Proteomes" id="UP000050490">
    <property type="component" value="Unassembled WGS sequence"/>
</dbReference>
<protein>
    <submittedName>
        <fullName evidence="2">Uncharacterized protein</fullName>
    </submittedName>
</protein>
<dbReference type="EMBL" id="LJQI01000387">
    <property type="protein sequence ID" value="KPX21468.1"/>
    <property type="molecule type" value="Genomic_DNA"/>
</dbReference>
<proteinExistence type="predicted"/>
<dbReference type="EMBL" id="RBPV01000080">
    <property type="protein sequence ID" value="RMO64411.1"/>
    <property type="molecule type" value="Genomic_DNA"/>
</dbReference>
<feature type="region of interest" description="Disordered" evidence="1">
    <location>
        <begin position="1"/>
        <end position="47"/>
    </location>
</feature>
<dbReference type="PATRIC" id="fig|129137.4.peg.5412"/>
<evidence type="ECO:0000313" key="3">
    <source>
        <dbReference type="EMBL" id="RMO64411.1"/>
    </source>
</evidence>
<dbReference type="Proteomes" id="UP000275613">
    <property type="component" value="Unassembled WGS sequence"/>
</dbReference>
<reference evidence="3 5" key="2">
    <citation type="submission" date="2018-08" db="EMBL/GenBank/DDBJ databases">
        <title>Recombination of ecologically and evolutionarily significant loci maintains genetic cohesion in the Pseudomonas syringae species complex.</title>
        <authorList>
            <person name="Dillon M."/>
            <person name="Thakur S."/>
            <person name="Almeida R.N.D."/>
            <person name="Weir B.S."/>
            <person name="Guttman D.S."/>
        </authorList>
    </citation>
    <scope>NUCLEOTIDE SEQUENCE [LARGE SCALE GENOMIC DNA]</scope>
    <source>
        <strain evidence="3 5">ICMP 4316</strain>
    </source>
</reference>
<evidence type="ECO:0000313" key="5">
    <source>
        <dbReference type="Proteomes" id="UP000275613"/>
    </source>
</evidence>
<evidence type="ECO:0000313" key="2">
    <source>
        <dbReference type="EMBL" id="KPX21468.1"/>
    </source>
</evidence>
<gene>
    <name evidence="2" type="ORF">ALO70_03711</name>
    <name evidence="3" type="ORF">ALQ39_04082</name>
</gene>
<sequence length="103" mass="11514">MSENLTEQEMRQALFGGPPRSPVESTQPESQPVQARPRKASTSKPLSPRLRVTLNVTKTYEGLQEIFVHDANTLSTLLAETEAKAAAKKQKFRYFELVSVEPV</sequence>
<evidence type="ECO:0000256" key="1">
    <source>
        <dbReference type="SAM" id="MobiDB-lite"/>
    </source>
</evidence>
<name>A0A0P9S6S2_PSEA0</name>
<accession>A0A0P9S6S2</accession>
<dbReference type="RefSeq" id="WP_057422331.1">
    <property type="nucleotide sequence ID" value="NZ_BMZY01000028.1"/>
</dbReference>
<feature type="compositionally biased region" description="Polar residues" evidence="1">
    <location>
        <begin position="23"/>
        <end position="33"/>
    </location>
</feature>
<organism evidence="2 4">
    <name type="scientific">Pseudomonas amygdali pv. eriobotryae</name>
    <dbReference type="NCBI Taxonomy" id="129137"/>
    <lineage>
        <taxon>Bacteria</taxon>
        <taxon>Pseudomonadati</taxon>
        <taxon>Pseudomonadota</taxon>
        <taxon>Gammaproteobacteria</taxon>
        <taxon>Pseudomonadales</taxon>
        <taxon>Pseudomonadaceae</taxon>
        <taxon>Pseudomonas</taxon>
        <taxon>Pseudomonas amygdali</taxon>
    </lineage>
</organism>
<dbReference type="AlphaFoldDB" id="A0A0P9S6S2"/>